<comment type="similarity">
    <text evidence="1">Belongs to the UPF0065 (bug) family.</text>
</comment>
<evidence type="ECO:0000313" key="2">
    <source>
        <dbReference type="EMBL" id="TDH62934.1"/>
    </source>
</evidence>
<accession>A0A4R5QHU3</accession>
<keyword evidence="3" id="KW-1185">Reference proteome</keyword>
<dbReference type="EMBL" id="SMSJ01000008">
    <property type="protein sequence ID" value="TDH62934.1"/>
    <property type="molecule type" value="Genomic_DNA"/>
</dbReference>
<evidence type="ECO:0000256" key="1">
    <source>
        <dbReference type="ARBA" id="ARBA00006987"/>
    </source>
</evidence>
<dbReference type="PANTHER" id="PTHR42928">
    <property type="entry name" value="TRICARBOXYLATE-BINDING PROTEIN"/>
    <property type="match status" value="1"/>
</dbReference>
<dbReference type="InterPro" id="IPR005064">
    <property type="entry name" value="BUG"/>
</dbReference>
<dbReference type="Gene3D" id="3.40.190.10">
    <property type="entry name" value="Periplasmic binding protein-like II"/>
    <property type="match status" value="1"/>
</dbReference>
<sequence>MGVVANVPMVLAASQASGIRSLPELIERIRQRSERVSFGTAGNGTTSHLAPGFLLYLTELKATLVTYRGSGPAMNDLPAGVLDTAVGRTLTVIPPHRGGQVTLPSNFDPFAFPQPTGSRSHQGLGMDRKAKRDLFGRLHREHKFGIGTVAGVAAKFGVHRRMVRRQLVVRCHRRATIRNALGRNWTSSPPSSSRC</sequence>
<dbReference type="PANTHER" id="PTHR42928:SF5">
    <property type="entry name" value="BLR1237 PROTEIN"/>
    <property type="match status" value="1"/>
</dbReference>
<name>A0A4R5QHU3_9PROT</name>
<proteinExistence type="inferred from homology"/>
<reference evidence="2 3" key="1">
    <citation type="journal article" date="2016" name="J. Microbiol.">
        <title>Dankookia rubra gen. nov., sp. nov., an alphaproteobacterium isolated from sediment of a shallow stream.</title>
        <authorList>
            <person name="Kim W.H."/>
            <person name="Kim D.H."/>
            <person name="Kang K."/>
            <person name="Ahn T.Y."/>
        </authorList>
    </citation>
    <scope>NUCLEOTIDE SEQUENCE [LARGE SCALE GENOMIC DNA]</scope>
    <source>
        <strain evidence="2 3">JCM30602</strain>
    </source>
</reference>
<comment type="caution">
    <text evidence="2">The sequence shown here is derived from an EMBL/GenBank/DDBJ whole genome shotgun (WGS) entry which is preliminary data.</text>
</comment>
<dbReference type="Proteomes" id="UP000295096">
    <property type="component" value="Unassembled WGS sequence"/>
</dbReference>
<dbReference type="OrthoDB" id="9780943at2"/>
<protein>
    <submittedName>
        <fullName evidence="2">Uncharacterized protein</fullName>
    </submittedName>
</protein>
<gene>
    <name evidence="2" type="ORF">E2C06_09640</name>
</gene>
<organism evidence="2 3">
    <name type="scientific">Dankookia rubra</name>
    <dbReference type="NCBI Taxonomy" id="1442381"/>
    <lineage>
        <taxon>Bacteria</taxon>
        <taxon>Pseudomonadati</taxon>
        <taxon>Pseudomonadota</taxon>
        <taxon>Alphaproteobacteria</taxon>
        <taxon>Acetobacterales</taxon>
        <taxon>Roseomonadaceae</taxon>
        <taxon>Dankookia</taxon>
    </lineage>
</organism>
<dbReference type="AlphaFoldDB" id="A0A4R5QHU3"/>
<evidence type="ECO:0000313" key="3">
    <source>
        <dbReference type="Proteomes" id="UP000295096"/>
    </source>
</evidence>
<dbReference type="Pfam" id="PF03401">
    <property type="entry name" value="TctC"/>
    <property type="match status" value="1"/>
</dbReference>